<dbReference type="EMBL" id="GBRH01194909">
    <property type="protein sequence ID" value="JAE02987.1"/>
    <property type="molecule type" value="Transcribed_RNA"/>
</dbReference>
<sequence length="53" mass="5515">MGGAAAATGGNSRTILPTFRAPHPSSPDESVTSGSSQKIRTVRDRDMARRATS</sequence>
<reference evidence="2" key="2">
    <citation type="journal article" date="2015" name="Data Brief">
        <title>Shoot transcriptome of the giant reed, Arundo donax.</title>
        <authorList>
            <person name="Barrero R.A."/>
            <person name="Guerrero F.D."/>
            <person name="Moolhuijzen P."/>
            <person name="Goolsby J.A."/>
            <person name="Tidwell J."/>
            <person name="Bellgard S.E."/>
            <person name="Bellgard M.I."/>
        </authorList>
    </citation>
    <scope>NUCLEOTIDE SEQUENCE</scope>
    <source>
        <tissue evidence="2">Shoot tissue taken approximately 20 cm above the soil surface</tissue>
    </source>
</reference>
<evidence type="ECO:0000313" key="2">
    <source>
        <dbReference type="EMBL" id="JAE02987.1"/>
    </source>
</evidence>
<name>A0A0A9ESB5_ARUDO</name>
<protein>
    <submittedName>
        <fullName evidence="2">Uncharacterized protein</fullName>
    </submittedName>
</protein>
<proteinExistence type="predicted"/>
<accession>A0A0A9ESB5</accession>
<dbReference type="AlphaFoldDB" id="A0A0A9ESB5"/>
<feature type="compositionally biased region" description="Polar residues" evidence="1">
    <location>
        <begin position="27"/>
        <end position="39"/>
    </location>
</feature>
<reference evidence="2" key="1">
    <citation type="submission" date="2014-09" db="EMBL/GenBank/DDBJ databases">
        <authorList>
            <person name="Magalhaes I.L.F."/>
            <person name="Oliveira U."/>
            <person name="Santos F.R."/>
            <person name="Vidigal T.H.D.A."/>
            <person name="Brescovit A.D."/>
            <person name="Santos A.J."/>
        </authorList>
    </citation>
    <scope>NUCLEOTIDE SEQUENCE</scope>
    <source>
        <tissue evidence="2">Shoot tissue taken approximately 20 cm above the soil surface</tissue>
    </source>
</reference>
<evidence type="ECO:0000256" key="1">
    <source>
        <dbReference type="SAM" id="MobiDB-lite"/>
    </source>
</evidence>
<feature type="compositionally biased region" description="Basic and acidic residues" evidence="1">
    <location>
        <begin position="41"/>
        <end position="53"/>
    </location>
</feature>
<organism evidence="2">
    <name type="scientific">Arundo donax</name>
    <name type="common">Giant reed</name>
    <name type="synonym">Donax arundinaceus</name>
    <dbReference type="NCBI Taxonomy" id="35708"/>
    <lineage>
        <taxon>Eukaryota</taxon>
        <taxon>Viridiplantae</taxon>
        <taxon>Streptophyta</taxon>
        <taxon>Embryophyta</taxon>
        <taxon>Tracheophyta</taxon>
        <taxon>Spermatophyta</taxon>
        <taxon>Magnoliopsida</taxon>
        <taxon>Liliopsida</taxon>
        <taxon>Poales</taxon>
        <taxon>Poaceae</taxon>
        <taxon>PACMAD clade</taxon>
        <taxon>Arundinoideae</taxon>
        <taxon>Arundineae</taxon>
        <taxon>Arundo</taxon>
    </lineage>
</organism>
<feature type="region of interest" description="Disordered" evidence="1">
    <location>
        <begin position="1"/>
        <end position="53"/>
    </location>
</feature>